<dbReference type="VEuPathDB" id="FungiDB:H257_13433"/>
<gene>
    <name evidence="1" type="ORF">H257_13433</name>
</gene>
<proteinExistence type="predicted"/>
<evidence type="ECO:0000313" key="1">
    <source>
        <dbReference type="EMBL" id="ETV71302.1"/>
    </source>
</evidence>
<accession>W4FUY2</accession>
<organism evidence="1">
    <name type="scientific">Aphanomyces astaci</name>
    <name type="common">Crayfish plague agent</name>
    <dbReference type="NCBI Taxonomy" id="112090"/>
    <lineage>
        <taxon>Eukaryota</taxon>
        <taxon>Sar</taxon>
        <taxon>Stramenopiles</taxon>
        <taxon>Oomycota</taxon>
        <taxon>Saprolegniomycetes</taxon>
        <taxon>Saprolegniales</taxon>
        <taxon>Verrucalvaceae</taxon>
        <taxon>Aphanomyces</taxon>
    </lineage>
</organism>
<dbReference type="RefSeq" id="XP_009839242.1">
    <property type="nucleotide sequence ID" value="XM_009840940.1"/>
</dbReference>
<dbReference type="GeneID" id="20815429"/>
<dbReference type="AlphaFoldDB" id="W4FUY2"/>
<dbReference type="EMBL" id="KI913161">
    <property type="protein sequence ID" value="ETV71302.1"/>
    <property type="molecule type" value="Genomic_DNA"/>
</dbReference>
<protein>
    <submittedName>
        <fullName evidence="1">Uncharacterized protein</fullName>
    </submittedName>
</protein>
<sequence>MVERLFNVAKYIMTDHRKHIHTAASYCITPPYVGGWCRGGSAFEIKCPVDFAQLMLPKYLCKSDVVLLIAHESQRKTLVFRHPHFNHHKPHLMTKIKRKTNFSEICDDVTSLGEVDALRDEAAGMKAALISLSSQISQLAQLQ</sequence>
<reference evidence="1" key="1">
    <citation type="submission" date="2013-12" db="EMBL/GenBank/DDBJ databases">
        <title>The Genome Sequence of Aphanomyces astaci APO3.</title>
        <authorList>
            <consortium name="The Broad Institute Genomics Platform"/>
            <person name="Russ C."/>
            <person name="Tyler B."/>
            <person name="van West P."/>
            <person name="Dieguez-Uribeondo J."/>
            <person name="Young S.K."/>
            <person name="Zeng Q."/>
            <person name="Gargeya S."/>
            <person name="Fitzgerald M."/>
            <person name="Abouelleil A."/>
            <person name="Alvarado L."/>
            <person name="Chapman S.B."/>
            <person name="Gainer-Dewar J."/>
            <person name="Goldberg J."/>
            <person name="Griggs A."/>
            <person name="Gujja S."/>
            <person name="Hansen M."/>
            <person name="Howarth C."/>
            <person name="Imamovic A."/>
            <person name="Ireland A."/>
            <person name="Larimer J."/>
            <person name="McCowan C."/>
            <person name="Murphy C."/>
            <person name="Pearson M."/>
            <person name="Poon T.W."/>
            <person name="Priest M."/>
            <person name="Roberts A."/>
            <person name="Saif S."/>
            <person name="Shea T."/>
            <person name="Sykes S."/>
            <person name="Wortman J."/>
            <person name="Nusbaum C."/>
            <person name="Birren B."/>
        </authorList>
    </citation>
    <scope>NUCLEOTIDE SEQUENCE [LARGE SCALE GENOMIC DNA]</scope>
    <source>
        <strain evidence="1">APO3</strain>
    </source>
</reference>
<dbReference type="OrthoDB" id="67335at2759"/>
<name>W4FUY2_APHAT</name>